<dbReference type="AlphaFoldDB" id="W6MPJ6"/>
<dbReference type="GeneID" id="34520426"/>
<dbReference type="HOGENOM" id="CLU_510960_0_0_1"/>
<keyword evidence="2" id="KW-0812">Transmembrane</keyword>
<feature type="region of interest" description="Disordered" evidence="1">
    <location>
        <begin position="331"/>
        <end position="422"/>
    </location>
</feature>
<feature type="transmembrane region" description="Helical" evidence="2">
    <location>
        <begin position="33"/>
        <end position="52"/>
    </location>
</feature>
<dbReference type="Proteomes" id="UP000019384">
    <property type="component" value="Unassembled WGS sequence"/>
</dbReference>
<dbReference type="RefSeq" id="XP_022459038.1">
    <property type="nucleotide sequence ID" value="XM_022603321.1"/>
</dbReference>
<dbReference type="PANTHER" id="PTHR36424">
    <property type="entry name" value="PHEROMONE-REGULATED MEMBRANE PROTEIN 6"/>
    <property type="match status" value="1"/>
</dbReference>
<feature type="transmembrane region" description="Helical" evidence="2">
    <location>
        <begin position="214"/>
        <end position="234"/>
    </location>
</feature>
<keyword evidence="2" id="KW-1133">Transmembrane helix</keyword>
<evidence type="ECO:0000256" key="1">
    <source>
        <dbReference type="SAM" id="MobiDB-lite"/>
    </source>
</evidence>
<name>W6MPJ6_9ASCO</name>
<sequence length="533" mass="59895">MGIFGTDTKWLTNEYTFDNVDANKFRNSRLSTLLNYLFMLLGIALKIIGMAADIYTLVTFGLKGESENASKLAYIPAVAYSAVFIGCIGISFIILIFRWIQGYKIYQTGQIALSYFYAVPRNFFSLKKFSYFCVFNEVSSGSFFNWFTFLTYFALKDWLNLLVADSPRQLLNGYTIFTTITNNRSTSNIIAVIKAIATEDVRQAVILSLMTLSFVIWLIFIVRFIICLCCVLPLRSEIHKLGFSHGLKAFCCVTINSEVASMVKRKNSELLLSDIRLANNRFDNGVAGSSRMTSNADTDLEKGSTLFTSNYIEKSDPFDVFVSATPRRKSSETDSLNHMLSSFPLPPGKSNTFSSSERPDYILPPPPPTKSTAPVAHDFQSHNPFDEDNKSPLIPQGDTESLEAPKMNPIYRTYDGSDPFSNGSDPFLDQQNPEYLANDFVVKKSYTDTYVNNKGVQTLPSLPAAYGEANLTNEDLHLPEIKAPVSPPRLRTEQPYLPHEMNQLYGTSTEVPHKRVRRYNTDPTQSGPPRGYL</sequence>
<dbReference type="GO" id="GO:0005886">
    <property type="term" value="C:plasma membrane"/>
    <property type="evidence" value="ECO:0007669"/>
    <property type="project" value="InterPro"/>
</dbReference>
<dbReference type="PANTHER" id="PTHR36424:SF1">
    <property type="entry name" value="LOW AFFINITY K(+) TRANSPORTER 1-RELATED"/>
    <property type="match status" value="1"/>
</dbReference>
<protein>
    <recommendedName>
        <fullName evidence="5">Vacuolar membrane protein</fullName>
    </recommendedName>
</protein>
<evidence type="ECO:0000256" key="2">
    <source>
        <dbReference type="SAM" id="Phobius"/>
    </source>
</evidence>
<dbReference type="OrthoDB" id="2128042at2759"/>
<feature type="transmembrane region" description="Helical" evidence="2">
    <location>
        <begin position="72"/>
        <end position="97"/>
    </location>
</feature>
<evidence type="ECO:0008006" key="5">
    <source>
        <dbReference type="Google" id="ProtNLM"/>
    </source>
</evidence>
<organism evidence="3 4">
    <name type="scientific">Kuraishia capsulata CBS 1993</name>
    <dbReference type="NCBI Taxonomy" id="1382522"/>
    <lineage>
        <taxon>Eukaryota</taxon>
        <taxon>Fungi</taxon>
        <taxon>Dikarya</taxon>
        <taxon>Ascomycota</taxon>
        <taxon>Saccharomycotina</taxon>
        <taxon>Pichiomycetes</taxon>
        <taxon>Pichiales</taxon>
        <taxon>Pichiaceae</taxon>
        <taxon>Kuraishia</taxon>
    </lineage>
</organism>
<gene>
    <name evidence="3" type="ORF">KUCA_T00003019001</name>
</gene>
<dbReference type="GO" id="GO:0015079">
    <property type="term" value="F:potassium ion transmembrane transporter activity"/>
    <property type="evidence" value="ECO:0007669"/>
    <property type="project" value="InterPro"/>
</dbReference>
<evidence type="ECO:0000313" key="4">
    <source>
        <dbReference type="Proteomes" id="UP000019384"/>
    </source>
</evidence>
<dbReference type="EMBL" id="HG793127">
    <property type="protein sequence ID" value="CDK27042.1"/>
    <property type="molecule type" value="Genomic_DNA"/>
</dbReference>
<keyword evidence="4" id="KW-1185">Reference proteome</keyword>
<dbReference type="Pfam" id="PF16944">
    <property type="entry name" value="KCH"/>
    <property type="match status" value="1"/>
</dbReference>
<evidence type="ECO:0000313" key="3">
    <source>
        <dbReference type="EMBL" id="CDK27042.1"/>
    </source>
</evidence>
<dbReference type="STRING" id="1382522.W6MPJ6"/>
<proteinExistence type="predicted"/>
<accession>W6MPJ6</accession>
<keyword evidence="2" id="KW-0472">Membrane</keyword>
<dbReference type="InterPro" id="IPR031606">
    <property type="entry name" value="Kch1/2"/>
</dbReference>
<reference evidence="3" key="2">
    <citation type="submission" date="2014-02" db="EMBL/GenBank/DDBJ databases">
        <title>Complete DNA sequence of /Kuraishia capsulata/ illustrates novel genomic features among budding yeasts (/Saccharomycotina/).</title>
        <authorList>
            <person name="Morales L."/>
            <person name="Noel B."/>
            <person name="Porcel B."/>
            <person name="Marcet-Houben M."/>
            <person name="Hullo M-F."/>
            <person name="Sacerdot C."/>
            <person name="Tekaia F."/>
            <person name="Leh-Louis V."/>
            <person name="Despons L."/>
            <person name="Khanna V."/>
            <person name="Aury J-M."/>
            <person name="Barbe V."/>
            <person name="Couloux A."/>
            <person name="Labadie K."/>
            <person name="Pelletier E."/>
            <person name="Souciet J-L."/>
            <person name="Boekhout T."/>
            <person name="Gabaldon T."/>
            <person name="Wincker P."/>
            <person name="Dujon B."/>
        </authorList>
    </citation>
    <scope>NUCLEOTIDE SEQUENCE</scope>
    <source>
        <strain evidence="3">CBS 1993</strain>
    </source>
</reference>
<feature type="region of interest" description="Disordered" evidence="1">
    <location>
        <begin position="508"/>
        <end position="533"/>
    </location>
</feature>
<reference evidence="3" key="1">
    <citation type="submission" date="2013-12" db="EMBL/GenBank/DDBJ databases">
        <authorList>
            <person name="Genoscope - CEA"/>
        </authorList>
    </citation>
    <scope>NUCLEOTIDE SEQUENCE</scope>
    <source>
        <strain evidence="3">CBS 1993</strain>
    </source>
</reference>